<accession>A0A2N8KJI8</accession>
<dbReference type="Pfam" id="PF02776">
    <property type="entry name" value="TPP_enzyme_N"/>
    <property type="match status" value="1"/>
</dbReference>
<evidence type="ECO:0000259" key="7">
    <source>
        <dbReference type="Pfam" id="PF02776"/>
    </source>
</evidence>
<gene>
    <name evidence="8" type="ORF">C1I89_14190</name>
</gene>
<evidence type="ECO:0000256" key="3">
    <source>
        <dbReference type="RuleBase" id="RU362132"/>
    </source>
</evidence>
<dbReference type="PROSITE" id="PS00187">
    <property type="entry name" value="TPP_ENZYMES"/>
    <property type="match status" value="1"/>
</dbReference>
<keyword evidence="9" id="KW-1185">Reference proteome</keyword>
<evidence type="ECO:0000259" key="6">
    <source>
        <dbReference type="Pfam" id="PF02775"/>
    </source>
</evidence>
<dbReference type="CDD" id="cd07035">
    <property type="entry name" value="TPP_PYR_POX_like"/>
    <property type="match status" value="1"/>
</dbReference>
<dbReference type="SUPFAM" id="SSF52467">
    <property type="entry name" value="DHS-like NAD/FAD-binding domain"/>
    <property type="match status" value="1"/>
</dbReference>
<evidence type="ECO:0000259" key="5">
    <source>
        <dbReference type="Pfam" id="PF00205"/>
    </source>
</evidence>
<evidence type="ECO:0000256" key="1">
    <source>
        <dbReference type="ARBA" id="ARBA00007812"/>
    </source>
</evidence>
<dbReference type="GO" id="GO:0009099">
    <property type="term" value="P:L-valine biosynthetic process"/>
    <property type="evidence" value="ECO:0007669"/>
    <property type="project" value="TreeGrafter"/>
</dbReference>
<organism evidence="8 9">
    <name type="scientific">Achromobacter pulmonis</name>
    <dbReference type="NCBI Taxonomy" id="1389932"/>
    <lineage>
        <taxon>Bacteria</taxon>
        <taxon>Pseudomonadati</taxon>
        <taxon>Pseudomonadota</taxon>
        <taxon>Betaproteobacteria</taxon>
        <taxon>Burkholderiales</taxon>
        <taxon>Alcaligenaceae</taxon>
        <taxon>Achromobacter</taxon>
    </lineage>
</organism>
<dbReference type="PANTHER" id="PTHR18968">
    <property type="entry name" value="THIAMINE PYROPHOSPHATE ENZYMES"/>
    <property type="match status" value="1"/>
</dbReference>
<dbReference type="InterPro" id="IPR000399">
    <property type="entry name" value="TPP-bd_CS"/>
</dbReference>
<dbReference type="InterPro" id="IPR012001">
    <property type="entry name" value="Thiamin_PyroP_enz_TPP-bd_dom"/>
</dbReference>
<dbReference type="GO" id="GO:0005948">
    <property type="term" value="C:acetolactate synthase complex"/>
    <property type="evidence" value="ECO:0007669"/>
    <property type="project" value="TreeGrafter"/>
</dbReference>
<dbReference type="Proteomes" id="UP000235994">
    <property type="component" value="Unassembled WGS sequence"/>
</dbReference>
<evidence type="ECO:0000256" key="4">
    <source>
        <dbReference type="SAM" id="MobiDB-lite"/>
    </source>
</evidence>
<dbReference type="GO" id="GO:0000287">
    <property type="term" value="F:magnesium ion binding"/>
    <property type="evidence" value="ECO:0007669"/>
    <property type="project" value="InterPro"/>
</dbReference>
<dbReference type="GO" id="GO:0009097">
    <property type="term" value="P:isoleucine biosynthetic process"/>
    <property type="evidence" value="ECO:0007669"/>
    <property type="project" value="TreeGrafter"/>
</dbReference>
<dbReference type="Gene3D" id="3.40.50.1220">
    <property type="entry name" value="TPP-binding domain"/>
    <property type="match status" value="1"/>
</dbReference>
<dbReference type="CDD" id="cd00568">
    <property type="entry name" value="TPP_enzymes"/>
    <property type="match status" value="1"/>
</dbReference>
<keyword evidence="2 3" id="KW-0786">Thiamine pyrophosphate</keyword>
<dbReference type="InterPro" id="IPR012000">
    <property type="entry name" value="Thiamin_PyroP_enz_cen_dom"/>
</dbReference>
<dbReference type="InterPro" id="IPR029061">
    <property type="entry name" value="THDP-binding"/>
</dbReference>
<dbReference type="InterPro" id="IPR029035">
    <property type="entry name" value="DHS-like_NAD/FAD-binding_dom"/>
</dbReference>
<dbReference type="GO" id="GO:0030976">
    <property type="term" value="F:thiamine pyrophosphate binding"/>
    <property type="evidence" value="ECO:0007669"/>
    <property type="project" value="InterPro"/>
</dbReference>
<protein>
    <submittedName>
        <fullName evidence="8">Acetolactate synthase</fullName>
    </submittedName>
</protein>
<feature type="domain" description="Thiamine pyrophosphate enzyme N-terminal TPP-binding" evidence="7">
    <location>
        <begin position="5"/>
        <end position="117"/>
    </location>
</feature>
<evidence type="ECO:0000256" key="2">
    <source>
        <dbReference type="ARBA" id="ARBA00023052"/>
    </source>
</evidence>
<dbReference type="GO" id="GO:0050660">
    <property type="term" value="F:flavin adenine dinucleotide binding"/>
    <property type="evidence" value="ECO:0007669"/>
    <property type="project" value="TreeGrafter"/>
</dbReference>
<dbReference type="InterPro" id="IPR045229">
    <property type="entry name" value="TPP_enz"/>
</dbReference>
<feature type="domain" description="Thiamine pyrophosphate enzyme TPP-binding" evidence="6">
    <location>
        <begin position="405"/>
        <end position="561"/>
    </location>
</feature>
<dbReference type="AlphaFoldDB" id="A0A2N8KJI8"/>
<reference evidence="8 9" key="1">
    <citation type="submission" date="2018-01" db="EMBL/GenBank/DDBJ databases">
        <title>The draft genome of an aniline degradation strain ANB-1.</title>
        <authorList>
            <person name="Zhang L."/>
            <person name="Jiang J."/>
        </authorList>
    </citation>
    <scope>NUCLEOTIDE SEQUENCE [LARGE SCALE GENOMIC DNA]</scope>
    <source>
        <strain evidence="8 9">ANB-1</strain>
    </source>
</reference>
<sequence>MSQLKGSEIIVEHLIAERVPYLFGLCGHGIIGLMDAAYDRRDRIGTVSVHNEQIAGFAADAFYRVSGQPAATFTSCGPGSINIQMAIANAMFDSSAVYAITGNIPTQQFNKAPFQELGHHYQADFVTAMRPYVKRSYQATRADMLPALMQQSYTEMMSGRRGPVHLDVPFNVFDETAIAQPGRASWRAGVDCRSAAPADGVARALSLLRGARRPLILAGHGALIGGAAAVLAEVARTLQIPVATTPQGKGILDENEPLYLGPTGRDGGYPGNRAARGCDVLLALGTRFGDRGTSSWIEGVTHSASTRIIHVDLDPAALARNFDTELGLVADAATFLAQLLEAARADAQGGKARYGEWIAATGQWKASWREALEEGRSSGQVPIHPGRVVRELARAVPEDAIVLSDIGQHHSWMVQQWPVHGQGRFLQSGGSATMGFGVGGAIGAQFAAPQRPVVAVVGDGGMLMHASAVATAVEYRLPIVWLVWNNCGYVSIRDLQRGFYNGREFGTRFRDAGMEGELKSTDFAMLARSMGAQGFLVERPGDLAAQLQAALACGGPAVLDVRVDADSRRHTAGAWHMPPLGGVAPSFDPDPMNPG</sequence>
<evidence type="ECO:0000313" key="9">
    <source>
        <dbReference type="Proteomes" id="UP000235994"/>
    </source>
</evidence>
<dbReference type="PANTHER" id="PTHR18968:SF167">
    <property type="entry name" value="ACETOLACTATE SYNTHASE LARGE SUBUNIT ILVB2-RELATED"/>
    <property type="match status" value="1"/>
</dbReference>
<evidence type="ECO:0000313" key="8">
    <source>
        <dbReference type="EMBL" id="PND33617.1"/>
    </source>
</evidence>
<feature type="domain" description="Thiamine pyrophosphate enzyme central" evidence="5">
    <location>
        <begin position="201"/>
        <end position="339"/>
    </location>
</feature>
<dbReference type="InterPro" id="IPR011766">
    <property type="entry name" value="TPP_enzyme_TPP-bd"/>
</dbReference>
<dbReference type="EMBL" id="POQS01000003">
    <property type="protein sequence ID" value="PND33617.1"/>
    <property type="molecule type" value="Genomic_DNA"/>
</dbReference>
<dbReference type="RefSeq" id="WP_102773398.1">
    <property type="nucleotide sequence ID" value="NZ_POQS01000003.1"/>
</dbReference>
<dbReference type="GO" id="GO:0003984">
    <property type="term" value="F:acetolactate synthase activity"/>
    <property type="evidence" value="ECO:0007669"/>
    <property type="project" value="TreeGrafter"/>
</dbReference>
<dbReference type="Pfam" id="PF02775">
    <property type="entry name" value="TPP_enzyme_C"/>
    <property type="match status" value="1"/>
</dbReference>
<dbReference type="Pfam" id="PF00205">
    <property type="entry name" value="TPP_enzyme_M"/>
    <property type="match status" value="1"/>
</dbReference>
<dbReference type="Gene3D" id="3.40.50.970">
    <property type="match status" value="2"/>
</dbReference>
<comment type="caution">
    <text evidence="8">The sequence shown here is derived from an EMBL/GenBank/DDBJ whole genome shotgun (WGS) entry which is preliminary data.</text>
</comment>
<feature type="region of interest" description="Disordered" evidence="4">
    <location>
        <begin position="574"/>
        <end position="595"/>
    </location>
</feature>
<name>A0A2N8KJI8_9BURK</name>
<proteinExistence type="inferred from homology"/>
<dbReference type="SUPFAM" id="SSF52518">
    <property type="entry name" value="Thiamin diphosphate-binding fold (THDP-binding)"/>
    <property type="match status" value="2"/>
</dbReference>
<comment type="similarity">
    <text evidence="1 3">Belongs to the TPP enzyme family.</text>
</comment>